<dbReference type="KEGG" id="cpb:Cphamn1_0793"/>
<dbReference type="eggNOG" id="COG2154">
    <property type="taxonomic scope" value="Bacteria"/>
</dbReference>
<evidence type="ECO:0000256" key="4">
    <source>
        <dbReference type="HAMAP-Rule" id="MF_00434"/>
    </source>
</evidence>
<dbReference type="HAMAP" id="MF_00434">
    <property type="entry name" value="Pterin_4_alpha"/>
    <property type="match status" value="1"/>
</dbReference>
<dbReference type="SUPFAM" id="SSF55248">
    <property type="entry name" value="PCD-like"/>
    <property type="match status" value="1"/>
</dbReference>
<dbReference type="EC" id="4.2.1.96" evidence="4"/>
<dbReference type="PANTHER" id="PTHR42805:SF1">
    <property type="entry name" value="PTERIN-4-ALPHA-CARBINOLAMINE DEHYDRATASE-RELATED"/>
    <property type="match status" value="1"/>
</dbReference>
<dbReference type="GO" id="GO:0006729">
    <property type="term" value="P:tetrahydrobiopterin biosynthetic process"/>
    <property type="evidence" value="ECO:0007669"/>
    <property type="project" value="InterPro"/>
</dbReference>
<comment type="similarity">
    <text evidence="2 4">Belongs to the pterin-4-alpha-carbinolamine dehydratase family.</text>
</comment>
<evidence type="ECO:0000256" key="1">
    <source>
        <dbReference type="ARBA" id="ARBA00001554"/>
    </source>
</evidence>
<proteinExistence type="inferred from homology"/>
<sequence length="98" mass="10738">MEKLAEGVVEEKARQLAGWDVTLAEGGNRLVRVFTFGDFVSALAFSVKVGMIAEKADHHPAVLVEWGKVTVTWWSHSLGGLSEKDFEMAGRTSGLYEV</sequence>
<dbReference type="GO" id="GO:0008124">
    <property type="term" value="F:4-alpha-hydroxytetrahydrobiopterin dehydratase activity"/>
    <property type="evidence" value="ECO:0007669"/>
    <property type="project" value="UniProtKB-UniRule"/>
</dbReference>
<dbReference type="EMBL" id="CP001101">
    <property type="protein sequence ID" value="ACE03744.1"/>
    <property type="molecule type" value="Genomic_DNA"/>
</dbReference>
<name>B3ENW7_CHLPB</name>
<dbReference type="InterPro" id="IPR001533">
    <property type="entry name" value="Pterin_deHydtase"/>
</dbReference>
<dbReference type="InterPro" id="IPR050376">
    <property type="entry name" value="Pterin-4-alpha-carb_dehyd"/>
</dbReference>
<dbReference type="InterPro" id="IPR036428">
    <property type="entry name" value="PCD_sf"/>
</dbReference>
<dbReference type="AlphaFoldDB" id="B3ENW7"/>
<dbReference type="PANTHER" id="PTHR42805">
    <property type="entry name" value="PTERIN-4-ALPHA-CARBINOLAMINE DEHYDRATASE-RELATED"/>
    <property type="match status" value="1"/>
</dbReference>
<keyword evidence="3 4" id="KW-0456">Lyase</keyword>
<accession>B3ENW7</accession>
<dbReference type="STRING" id="331678.Cphamn1_0793"/>
<dbReference type="Pfam" id="PF01329">
    <property type="entry name" value="Pterin_4a"/>
    <property type="match status" value="1"/>
</dbReference>
<evidence type="ECO:0000256" key="3">
    <source>
        <dbReference type="ARBA" id="ARBA00023239"/>
    </source>
</evidence>
<protein>
    <recommendedName>
        <fullName evidence="4">Putative pterin-4-alpha-carbinolamine dehydratase</fullName>
        <shortName evidence="4">PHS</shortName>
        <ecNumber evidence="4">4.2.1.96</ecNumber>
    </recommendedName>
    <alternativeName>
        <fullName evidence="4">4-alpha-hydroxy-tetrahydropterin dehydratase</fullName>
    </alternativeName>
    <alternativeName>
        <fullName evidence="4">Pterin carbinolamine dehydratase</fullName>
        <shortName evidence="4">PCD</shortName>
    </alternativeName>
</protein>
<dbReference type="HOGENOM" id="CLU_081974_4_0_10"/>
<dbReference type="Gene3D" id="3.30.1360.20">
    <property type="entry name" value="Transcriptional coactivator/pterin dehydratase"/>
    <property type="match status" value="1"/>
</dbReference>
<dbReference type="CDD" id="cd00913">
    <property type="entry name" value="PCD_DCoH_subfamily_a"/>
    <property type="match status" value="1"/>
</dbReference>
<comment type="catalytic activity">
    <reaction evidence="1 4">
        <text>(4aS,6R)-4a-hydroxy-L-erythro-5,6,7,8-tetrahydrobiopterin = (6R)-L-erythro-6,7-dihydrobiopterin + H2O</text>
        <dbReference type="Rhea" id="RHEA:11920"/>
        <dbReference type="ChEBI" id="CHEBI:15377"/>
        <dbReference type="ChEBI" id="CHEBI:15642"/>
        <dbReference type="ChEBI" id="CHEBI:43120"/>
        <dbReference type="EC" id="4.2.1.96"/>
    </reaction>
</comment>
<evidence type="ECO:0000313" key="5">
    <source>
        <dbReference type="EMBL" id="ACE03744.1"/>
    </source>
</evidence>
<organism evidence="5">
    <name type="scientific">Chlorobium phaeobacteroides (strain BS1)</name>
    <dbReference type="NCBI Taxonomy" id="331678"/>
    <lineage>
        <taxon>Bacteria</taxon>
        <taxon>Pseudomonadati</taxon>
        <taxon>Chlorobiota</taxon>
        <taxon>Chlorobiia</taxon>
        <taxon>Chlorobiales</taxon>
        <taxon>Chlorobiaceae</taxon>
        <taxon>Chlorobium/Pelodictyon group</taxon>
        <taxon>Chlorobium</taxon>
    </lineage>
</organism>
<evidence type="ECO:0000256" key="2">
    <source>
        <dbReference type="ARBA" id="ARBA00006472"/>
    </source>
</evidence>
<gene>
    <name evidence="5" type="ordered locus">Cphamn1_0793</name>
</gene>
<reference evidence="5" key="1">
    <citation type="submission" date="2008-06" db="EMBL/GenBank/DDBJ databases">
        <title>Complete sequence of Chlorobium phaeobacteroides BS1.</title>
        <authorList>
            <consortium name="US DOE Joint Genome Institute"/>
            <person name="Lucas S."/>
            <person name="Copeland A."/>
            <person name="Lapidus A."/>
            <person name="Glavina del Rio T."/>
            <person name="Dalin E."/>
            <person name="Tice H."/>
            <person name="Bruce D."/>
            <person name="Goodwin L."/>
            <person name="Pitluck S."/>
            <person name="Schmutz J."/>
            <person name="Larimer F."/>
            <person name="Land M."/>
            <person name="Hauser L."/>
            <person name="Kyrpides N."/>
            <person name="Ovchinnikova G."/>
            <person name="Li T."/>
            <person name="Liu Z."/>
            <person name="Zhao F."/>
            <person name="Overmann J."/>
            <person name="Bryant D.A."/>
            <person name="Richardson P."/>
        </authorList>
    </citation>
    <scope>NUCLEOTIDE SEQUENCE [LARGE SCALE GENOMIC DNA]</scope>
    <source>
        <strain evidence="5">BS1</strain>
    </source>
</reference>